<protein>
    <submittedName>
        <fullName evidence="8">ABC-2 type transport system ATP-binding protein</fullName>
    </submittedName>
</protein>
<dbReference type="Gene3D" id="3.40.50.300">
    <property type="entry name" value="P-loop containing nucleotide triphosphate hydrolases"/>
    <property type="match status" value="1"/>
</dbReference>
<evidence type="ECO:0000256" key="3">
    <source>
        <dbReference type="ARBA" id="ARBA00022741"/>
    </source>
</evidence>
<dbReference type="InterPro" id="IPR027417">
    <property type="entry name" value="P-loop_NTPase"/>
</dbReference>
<feature type="region of interest" description="Disordered" evidence="6">
    <location>
        <begin position="264"/>
        <end position="289"/>
    </location>
</feature>
<dbReference type="EMBL" id="VFOP01000001">
    <property type="protein sequence ID" value="TQL49795.1"/>
    <property type="molecule type" value="Genomic_DNA"/>
</dbReference>
<dbReference type="GO" id="GO:0005524">
    <property type="term" value="F:ATP binding"/>
    <property type="evidence" value="ECO:0007669"/>
    <property type="project" value="UniProtKB-KW"/>
</dbReference>
<dbReference type="SMART" id="SM00382">
    <property type="entry name" value="AAA"/>
    <property type="match status" value="1"/>
</dbReference>
<organism evidence="8 9">
    <name type="scientific">Ornithinicoccus hortensis</name>
    <dbReference type="NCBI Taxonomy" id="82346"/>
    <lineage>
        <taxon>Bacteria</taxon>
        <taxon>Bacillati</taxon>
        <taxon>Actinomycetota</taxon>
        <taxon>Actinomycetes</taxon>
        <taxon>Micrococcales</taxon>
        <taxon>Intrasporangiaceae</taxon>
        <taxon>Ornithinicoccus</taxon>
    </lineage>
</organism>
<keyword evidence="4 8" id="KW-0067">ATP-binding</keyword>
<keyword evidence="9" id="KW-1185">Reference proteome</keyword>
<dbReference type="Pfam" id="PF00005">
    <property type="entry name" value="ABC_tran"/>
    <property type="match status" value="1"/>
</dbReference>
<evidence type="ECO:0000259" key="7">
    <source>
        <dbReference type="PROSITE" id="PS50893"/>
    </source>
</evidence>
<dbReference type="InterPro" id="IPR003439">
    <property type="entry name" value="ABC_transporter-like_ATP-bd"/>
</dbReference>
<gene>
    <name evidence="8" type="ORF">FB467_0888</name>
</gene>
<reference evidence="8 9" key="1">
    <citation type="submission" date="2019-06" db="EMBL/GenBank/DDBJ databases">
        <title>Sequencing the genomes of 1000 actinobacteria strains.</title>
        <authorList>
            <person name="Klenk H.-P."/>
        </authorList>
    </citation>
    <scope>NUCLEOTIDE SEQUENCE [LARGE SCALE GENOMIC DNA]</scope>
    <source>
        <strain evidence="8 9">DSM 12335</strain>
    </source>
</reference>
<sequence length="354" mass="37805">MAHNLPDMTSPIIRTEGLHKQFAGKNGTTITAVKDLTMDVEEGSLTAFLGPNGAGKSTSLRMLTTLLAPTSGNATVCGFDITRDPAQVRARIGYIGQKNGAGLYQRVRDELDIQGSLYGLTSRQTRERVTELVDVLGLGEVVDQPTMKLSGGQRRRVDIALGLIPGPRLLFLDEPSTGLDPQSRAHLWELVLRLRERYGMTLLLTTHYLDEADNFAERVLVVDHGEVIADDTATGLKANLAGDRITVTATGSPDDITAIASRAATASGAPDPDPRTAPADPTDPAGGTEVTVRVNGADRILPALLRDLEARGHTVLRADSARPTLDDVFLSLTGRSLREEAETTTEPALTGAAR</sequence>
<evidence type="ECO:0000256" key="1">
    <source>
        <dbReference type="ARBA" id="ARBA00004202"/>
    </source>
</evidence>
<dbReference type="PANTHER" id="PTHR42711:SF19">
    <property type="entry name" value="DOXORUBICIN RESISTANCE ATP-BINDING PROTEIN DRRA"/>
    <property type="match status" value="1"/>
</dbReference>
<dbReference type="Proteomes" id="UP000319516">
    <property type="component" value="Unassembled WGS sequence"/>
</dbReference>
<feature type="compositionally biased region" description="Low complexity" evidence="6">
    <location>
        <begin position="264"/>
        <end position="288"/>
    </location>
</feature>
<evidence type="ECO:0000256" key="5">
    <source>
        <dbReference type="ARBA" id="ARBA00023251"/>
    </source>
</evidence>
<evidence type="ECO:0000313" key="9">
    <source>
        <dbReference type="Proteomes" id="UP000319516"/>
    </source>
</evidence>
<dbReference type="InterPro" id="IPR017871">
    <property type="entry name" value="ABC_transporter-like_CS"/>
</dbReference>
<keyword evidence="5" id="KW-0046">Antibiotic resistance</keyword>
<keyword evidence="2" id="KW-0813">Transport</keyword>
<dbReference type="InterPro" id="IPR003593">
    <property type="entry name" value="AAA+_ATPase"/>
</dbReference>
<comment type="subcellular location">
    <subcellularLocation>
        <location evidence="1">Cell membrane</location>
        <topology evidence="1">Peripheral membrane protein</topology>
    </subcellularLocation>
</comment>
<dbReference type="PROSITE" id="PS00211">
    <property type="entry name" value="ABC_TRANSPORTER_1"/>
    <property type="match status" value="1"/>
</dbReference>
<evidence type="ECO:0000256" key="4">
    <source>
        <dbReference type="ARBA" id="ARBA00022840"/>
    </source>
</evidence>
<feature type="domain" description="ABC transporter" evidence="7">
    <location>
        <begin position="13"/>
        <end position="249"/>
    </location>
</feature>
<dbReference type="AlphaFoldDB" id="A0A542YNV6"/>
<keyword evidence="3" id="KW-0547">Nucleotide-binding</keyword>
<dbReference type="GO" id="GO:0005886">
    <property type="term" value="C:plasma membrane"/>
    <property type="evidence" value="ECO:0007669"/>
    <property type="project" value="UniProtKB-SubCell"/>
</dbReference>
<comment type="caution">
    <text evidence="8">The sequence shown here is derived from an EMBL/GenBank/DDBJ whole genome shotgun (WGS) entry which is preliminary data.</text>
</comment>
<evidence type="ECO:0000313" key="8">
    <source>
        <dbReference type="EMBL" id="TQL49795.1"/>
    </source>
</evidence>
<dbReference type="SUPFAM" id="SSF52540">
    <property type="entry name" value="P-loop containing nucleoside triphosphate hydrolases"/>
    <property type="match status" value="1"/>
</dbReference>
<name>A0A542YNV6_9MICO</name>
<dbReference type="InterPro" id="IPR050763">
    <property type="entry name" value="ABC_transporter_ATP-binding"/>
</dbReference>
<dbReference type="PANTHER" id="PTHR42711">
    <property type="entry name" value="ABC TRANSPORTER ATP-BINDING PROTEIN"/>
    <property type="match status" value="1"/>
</dbReference>
<dbReference type="PROSITE" id="PS50893">
    <property type="entry name" value="ABC_TRANSPORTER_2"/>
    <property type="match status" value="1"/>
</dbReference>
<evidence type="ECO:0000256" key="2">
    <source>
        <dbReference type="ARBA" id="ARBA00022448"/>
    </source>
</evidence>
<accession>A0A542YNV6</accession>
<dbReference type="GO" id="GO:0046677">
    <property type="term" value="P:response to antibiotic"/>
    <property type="evidence" value="ECO:0007669"/>
    <property type="project" value="UniProtKB-KW"/>
</dbReference>
<evidence type="ECO:0000256" key="6">
    <source>
        <dbReference type="SAM" id="MobiDB-lite"/>
    </source>
</evidence>
<dbReference type="GO" id="GO:0016887">
    <property type="term" value="F:ATP hydrolysis activity"/>
    <property type="evidence" value="ECO:0007669"/>
    <property type="project" value="InterPro"/>
</dbReference>
<proteinExistence type="predicted"/>